<feature type="non-terminal residue" evidence="1">
    <location>
        <position position="66"/>
    </location>
</feature>
<protein>
    <submittedName>
        <fullName evidence="1">Uncharacterized protein</fullName>
    </submittedName>
</protein>
<accession>A0A382SLT4</accession>
<name>A0A382SLT4_9ZZZZ</name>
<dbReference type="AlphaFoldDB" id="A0A382SLT4"/>
<proteinExistence type="predicted"/>
<organism evidence="1">
    <name type="scientific">marine metagenome</name>
    <dbReference type="NCBI Taxonomy" id="408172"/>
    <lineage>
        <taxon>unclassified sequences</taxon>
        <taxon>metagenomes</taxon>
        <taxon>ecological metagenomes</taxon>
    </lineage>
</organism>
<gene>
    <name evidence="1" type="ORF">METZ01_LOCUS363794</name>
</gene>
<dbReference type="EMBL" id="UINC01130095">
    <property type="protein sequence ID" value="SVD10940.1"/>
    <property type="molecule type" value="Genomic_DNA"/>
</dbReference>
<reference evidence="1" key="1">
    <citation type="submission" date="2018-05" db="EMBL/GenBank/DDBJ databases">
        <authorList>
            <person name="Lanie J.A."/>
            <person name="Ng W.-L."/>
            <person name="Kazmierczak K.M."/>
            <person name="Andrzejewski T.M."/>
            <person name="Davidsen T.M."/>
            <person name="Wayne K.J."/>
            <person name="Tettelin H."/>
            <person name="Glass J.I."/>
            <person name="Rusch D."/>
            <person name="Podicherti R."/>
            <person name="Tsui H.-C.T."/>
            <person name="Winkler M.E."/>
        </authorList>
    </citation>
    <scope>NUCLEOTIDE SEQUENCE</scope>
</reference>
<evidence type="ECO:0000313" key="1">
    <source>
        <dbReference type="EMBL" id="SVD10940.1"/>
    </source>
</evidence>
<sequence>MTSPAIASFLPREFISLAFFKPMCPSTIPPMVVKGARHPVKQRNPAVMLQNHVTMPSTMLQVASSF</sequence>